<reference evidence="1 2" key="1">
    <citation type="submission" date="2019-10" db="EMBL/GenBank/DDBJ databases">
        <title>Comparative genomic analysis of Providencia.</title>
        <authorList>
            <person name="Yuan C."/>
            <person name="Wei Y."/>
            <person name="Yin Z."/>
        </authorList>
    </citation>
    <scope>NUCLEOTIDE SEQUENCE [LARGE SCALE GENOMIC DNA]</scope>
    <source>
        <strain evidence="2">wls1934</strain>
    </source>
</reference>
<dbReference type="Proteomes" id="UP000449944">
    <property type="component" value="Unassembled WGS sequence"/>
</dbReference>
<name>A0AAW9V747_9GAMM</name>
<comment type="caution">
    <text evidence="1">The sequence shown here is derived from an EMBL/GenBank/DDBJ whole genome shotgun (WGS) entry which is preliminary data.</text>
</comment>
<organism evidence="1 2">
    <name type="scientific">Providencia alcalifaciens</name>
    <dbReference type="NCBI Taxonomy" id="126385"/>
    <lineage>
        <taxon>Bacteria</taxon>
        <taxon>Pseudomonadati</taxon>
        <taxon>Pseudomonadota</taxon>
        <taxon>Gammaproteobacteria</taxon>
        <taxon>Enterobacterales</taxon>
        <taxon>Morganellaceae</taxon>
        <taxon>Providencia</taxon>
    </lineage>
</organism>
<evidence type="ECO:0000313" key="2">
    <source>
        <dbReference type="Proteomes" id="UP000449944"/>
    </source>
</evidence>
<accession>A0AAW9V747</accession>
<evidence type="ECO:0000313" key="1">
    <source>
        <dbReference type="EMBL" id="MTC33492.1"/>
    </source>
</evidence>
<dbReference type="EMBL" id="WLUB01000007">
    <property type="protein sequence ID" value="MTC33492.1"/>
    <property type="molecule type" value="Genomic_DNA"/>
</dbReference>
<dbReference type="AlphaFoldDB" id="A0AAW9V747"/>
<sequence>MNYIMSLNNKFKSQIEFNSFKLKFEDYSAKFAVYEKEQQRNINILREHTGRSLDTLTTREIKPTDKFIYQEEMNLHNNKEKFSIIKNNIVEIEKYINTIGDADNFDKVMDSINALELSLASFSNTESPFPSVIPSDSPFVRHAVISLFIQNQWINGEFATLDAQRIRLSEMVSAELDTLNEPQLPDCFGSSRATRLVEQITAMDSADSSFMGNNTISSFASTYPTCDIYLGYPVCA</sequence>
<gene>
    <name evidence="1" type="ORF">GKR67_02505</name>
</gene>
<protein>
    <submittedName>
        <fullName evidence="1">Uncharacterized protein</fullName>
    </submittedName>
</protein>
<proteinExistence type="predicted"/>